<dbReference type="RefSeq" id="WP_012720482.1">
    <property type="nucleotide sequence ID" value="NC_012658.1"/>
</dbReference>
<reference evidence="2" key="2">
    <citation type="submission" date="2008-05" db="EMBL/GenBank/DDBJ databases">
        <title>Genome sequence of Clostridium botulinum Ba4 strain 657.</title>
        <authorList>
            <person name="Shrivastava S."/>
            <person name="Brown J.L."/>
            <person name="Bruce D."/>
            <person name="Detter C."/>
            <person name="Munk C."/>
            <person name="Smith L.A."/>
            <person name="Smith T.J."/>
            <person name="Sutton G."/>
            <person name="Brettin T.S."/>
        </authorList>
    </citation>
    <scope>NUCLEOTIDE SEQUENCE [LARGE SCALE GENOMIC DNA]</scope>
    <source>
        <strain evidence="2">657 / Type Ba4</strain>
    </source>
</reference>
<dbReference type="EMBL" id="CP001083">
    <property type="protein sequence ID" value="ACQ51799.1"/>
    <property type="molecule type" value="Genomic_DNA"/>
</dbReference>
<gene>
    <name evidence="1" type="ordered locus">CLJ_B1770</name>
</gene>
<dbReference type="AlphaFoldDB" id="A0A3F2ZQX7"/>
<proteinExistence type="predicted"/>
<name>A0A3F2ZQX7_CLOB6</name>
<protein>
    <submittedName>
        <fullName evidence="1">Uncharacterized protein</fullName>
    </submittedName>
</protein>
<dbReference type="Proteomes" id="UP000002333">
    <property type="component" value="Chromosome"/>
</dbReference>
<sequence>MNKEQIVKEKIASLFRKHNMEGSITQLFVCRYFDTKDIEDLRVLERAKLNPQLKMELTNLLRSYFNSTNKMTPYEQLIKQIEESFNYSNTDAEEYAKKLKNLSLVALEEIEREFKNA</sequence>
<reference evidence="1 2" key="1">
    <citation type="journal article" date="2007" name="PLoS ONE">
        <title>Analysis of the neurotoxin complex genes in Clostridium botulinum A1-A4 and B1 strains: BoNT/A3, /Ba4 and /B1 clusters are located within plasmids.</title>
        <authorList>
            <person name="Smith T.J."/>
            <person name="Hill K.K."/>
            <person name="Foley B.T."/>
            <person name="Detter J.C."/>
            <person name="Munk A.C."/>
            <person name="Bruce D.C."/>
            <person name="Doggett N.A."/>
            <person name="Smith L.A."/>
            <person name="Marks J.D."/>
            <person name="Xie G."/>
            <person name="Brettin T.S."/>
        </authorList>
    </citation>
    <scope>NUCLEOTIDE SEQUENCE [LARGE SCALE GENOMIC DNA]</scope>
    <source>
        <strain evidence="2">657 / Type Ba4</strain>
    </source>
</reference>
<evidence type="ECO:0000313" key="1">
    <source>
        <dbReference type="EMBL" id="ACQ51799.1"/>
    </source>
</evidence>
<dbReference type="KEGG" id="cbi:CLJ_B1770"/>
<evidence type="ECO:0000313" key="2">
    <source>
        <dbReference type="Proteomes" id="UP000002333"/>
    </source>
</evidence>
<organism evidence="1 2">
    <name type="scientific">Clostridium botulinum (strain 657 / Type Ba4)</name>
    <dbReference type="NCBI Taxonomy" id="515621"/>
    <lineage>
        <taxon>Bacteria</taxon>
        <taxon>Bacillati</taxon>
        <taxon>Bacillota</taxon>
        <taxon>Clostridia</taxon>
        <taxon>Eubacteriales</taxon>
        <taxon>Clostridiaceae</taxon>
        <taxon>Clostridium</taxon>
    </lineage>
</organism>
<accession>A0A3F2ZQX7</accession>